<comment type="caution">
    <text evidence="2">The sequence shown here is derived from an EMBL/GenBank/DDBJ whole genome shotgun (WGS) entry which is preliminary data.</text>
</comment>
<sequence length="202" mass="22609">MDKVEKICETLTKETLEPAKKKAREIIKNAEREAEELLENARRQSEGAFEEAKKKMIQERRAQETSLKLAVRKSIDKLKYSIEEEIFSKAIDSSVNAALQGPGLVVKIIESMVRAVDKEGIDGDLQLILSQSGLQSDLAKHIQTTIWDRLQKSGVVLGQIKGGAQLKIIEKNLTLDMSQEAIVGLLSSFVRDEVRSLILNHE</sequence>
<protein>
    <recommendedName>
        <fullName evidence="4">V-ATPase subunit E</fullName>
    </recommendedName>
</protein>
<evidence type="ECO:0008006" key="4">
    <source>
        <dbReference type="Google" id="ProtNLM"/>
    </source>
</evidence>
<accession>A0A2A4X891</accession>
<dbReference type="Gene3D" id="1.20.5.2950">
    <property type="match status" value="1"/>
</dbReference>
<name>A0A2A4X891_UNCAE</name>
<evidence type="ECO:0000256" key="1">
    <source>
        <dbReference type="SAM" id="Coils"/>
    </source>
</evidence>
<dbReference type="EMBL" id="NVUK01000007">
    <property type="protein sequence ID" value="PCI78267.1"/>
    <property type="molecule type" value="Genomic_DNA"/>
</dbReference>
<evidence type="ECO:0000313" key="3">
    <source>
        <dbReference type="Proteomes" id="UP000218775"/>
    </source>
</evidence>
<keyword evidence="1" id="KW-0175">Coiled coil</keyword>
<dbReference type="AlphaFoldDB" id="A0A2A4X891"/>
<reference evidence="3" key="1">
    <citation type="submission" date="2017-08" db="EMBL/GenBank/DDBJ databases">
        <title>A dynamic microbial community with high functional redundancy inhabits the cold, oxic subseafloor aquifer.</title>
        <authorList>
            <person name="Tully B.J."/>
            <person name="Wheat C.G."/>
            <person name="Glazer B.T."/>
            <person name="Huber J.A."/>
        </authorList>
    </citation>
    <scope>NUCLEOTIDE SEQUENCE [LARGE SCALE GENOMIC DNA]</scope>
</reference>
<gene>
    <name evidence="2" type="ORF">COB21_01160</name>
</gene>
<feature type="coiled-coil region" evidence="1">
    <location>
        <begin position="20"/>
        <end position="51"/>
    </location>
</feature>
<evidence type="ECO:0000313" key="2">
    <source>
        <dbReference type="EMBL" id="PCI78267.1"/>
    </source>
</evidence>
<dbReference type="Proteomes" id="UP000218775">
    <property type="component" value="Unassembled WGS sequence"/>
</dbReference>
<organism evidence="2 3">
    <name type="scientific">Aerophobetes bacterium</name>
    <dbReference type="NCBI Taxonomy" id="2030807"/>
    <lineage>
        <taxon>Bacteria</taxon>
        <taxon>Candidatus Aerophobota</taxon>
    </lineage>
</organism>
<proteinExistence type="predicted"/>